<dbReference type="Proteomes" id="UP000064201">
    <property type="component" value="Chromosome"/>
</dbReference>
<gene>
    <name evidence="2" type="ORF">TVD_06375</name>
</gene>
<dbReference type="RefSeq" id="WP_047251125.1">
    <property type="nucleotide sequence ID" value="NZ_CP011367.1"/>
</dbReference>
<dbReference type="AlphaFoldDB" id="A0A0G3G669"/>
<evidence type="ECO:0000313" key="2">
    <source>
        <dbReference type="EMBL" id="AKJ95007.1"/>
    </source>
</evidence>
<dbReference type="STRING" id="106634.TVD_06375"/>
<dbReference type="KEGG" id="tvr:TVD_06375"/>
<dbReference type="Pfam" id="PF01584">
    <property type="entry name" value="CheW"/>
    <property type="match status" value="1"/>
</dbReference>
<dbReference type="InterPro" id="IPR002545">
    <property type="entry name" value="CheW-lke_dom"/>
</dbReference>
<dbReference type="GO" id="GO:0007165">
    <property type="term" value="P:signal transduction"/>
    <property type="evidence" value="ECO:0007669"/>
    <property type="project" value="InterPro"/>
</dbReference>
<dbReference type="SUPFAM" id="SSF50341">
    <property type="entry name" value="CheW-like"/>
    <property type="match status" value="1"/>
</dbReference>
<dbReference type="PROSITE" id="PS50851">
    <property type="entry name" value="CHEW"/>
    <property type="match status" value="1"/>
</dbReference>
<feature type="domain" description="CheW-like" evidence="1">
    <location>
        <begin position="95"/>
        <end position="232"/>
    </location>
</feature>
<dbReference type="GO" id="GO:0006935">
    <property type="term" value="P:chemotaxis"/>
    <property type="evidence" value="ECO:0007669"/>
    <property type="project" value="InterPro"/>
</dbReference>
<dbReference type="PATRIC" id="fig|106634.4.peg.1303"/>
<dbReference type="SMART" id="SM00260">
    <property type="entry name" value="CheW"/>
    <property type="match status" value="1"/>
</dbReference>
<evidence type="ECO:0000313" key="3">
    <source>
        <dbReference type="Proteomes" id="UP000064201"/>
    </source>
</evidence>
<reference evidence="2 3" key="1">
    <citation type="submission" date="2015-04" db="EMBL/GenBank/DDBJ databases">
        <title>Complete Sequence for the Genome of the Thioalkalivibrio versutus D301.</title>
        <authorList>
            <person name="Mu T."/>
            <person name="Zhou J."/>
            <person name="Xu X."/>
        </authorList>
    </citation>
    <scope>NUCLEOTIDE SEQUENCE [LARGE SCALE GENOMIC DNA]</scope>
    <source>
        <strain evidence="2 3">D301</strain>
    </source>
</reference>
<keyword evidence="3" id="KW-1185">Reference proteome</keyword>
<dbReference type="InterPro" id="IPR036061">
    <property type="entry name" value="CheW-like_dom_sf"/>
</dbReference>
<accession>A0A0G3G669</accession>
<dbReference type="OrthoDB" id="5565759at2"/>
<name>A0A0G3G669_9GAMM</name>
<proteinExistence type="predicted"/>
<sequence length="236" mass="26006">MKRSIVDNLALKAEPEALDDYFGSLLDEPEPVRPLLRPDILEPRPPVEEAAPIVELEAPVREADAVDLPAPVVASTPPAPPADPAEREYARPEQPFSALVIEAGNLTLLAPLHALGGVAPLDSLEVRPTPNHSVWYLGLADTKQGRVQLIDLAAVVTPEDRDYEPDTARQVVFLAGSRFALACRAIHGTRVIHPESLRWRNQRRRLPWLAGVEREKMATLLDLEALDRTLDEGGWD</sequence>
<organism evidence="2 3">
    <name type="scientific">Thioalkalivibrio versutus</name>
    <dbReference type="NCBI Taxonomy" id="106634"/>
    <lineage>
        <taxon>Bacteria</taxon>
        <taxon>Pseudomonadati</taxon>
        <taxon>Pseudomonadota</taxon>
        <taxon>Gammaproteobacteria</taxon>
        <taxon>Chromatiales</taxon>
        <taxon>Ectothiorhodospiraceae</taxon>
        <taxon>Thioalkalivibrio</taxon>
    </lineage>
</organism>
<dbReference type="EMBL" id="CP011367">
    <property type="protein sequence ID" value="AKJ95007.1"/>
    <property type="molecule type" value="Genomic_DNA"/>
</dbReference>
<evidence type="ECO:0000259" key="1">
    <source>
        <dbReference type="PROSITE" id="PS50851"/>
    </source>
</evidence>
<protein>
    <submittedName>
        <fullName evidence="2">Chemotaxis protein CheW</fullName>
    </submittedName>
</protein>